<keyword evidence="7" id="KW-0067">ATP-binding</keyword>
<dbReference type="Pfam" id="PF00406">
    <property type="entry name" value="ADK"/>
    <property type="match status" value="1"/>
</dbReference>
<dbReference type="EC" id="2.7.4.3" evidence="2"/>
<evidence type="ECO:0000256" key="2">
    <source>
        <dbReference type="ARBA" id="ARBA00012955"/>
    </source>
</evidence>
<dbReference type="GO" id="GO:0006221">
    <property type="term" value="P:pyrimidine nucleotide biosynthetic process"/>
    <property type="evidence" value="ECO:0007669"/>
    <property type="project" value="UniProtKB-KW"/>
</dbReference>
<gene>
    <name evidence="12" type="ORF">CSOL1703_00001425</name>
</gene>
<evidence type="ECO:0000256" key="5">
    <source>
        <dbReference type="ARBA" id="ARBA00022741"/>
    </source>
</evidence>
<sequence length="364" mass="40437">KMDPVISPRGSIASHEATSVNIDPTTIASSTDAGSLPRIKFQTAELLARQIFQTPGDVLFVEGVSPQDFTVIQRFRESNDRKYRFKRYYPDQGLLIITIPTHYHEFFTSVTGGYDVVVYYINHTSQLPLVILNPLTSTHSPSNPVSFVKDNAKMAPTTKESPAFDPKDVTVVFVLGGPGAGKGTQCAKLVSGHGFSHLSAGDLLRAEQQREGSQYGDLIREYIKDGKIVPSEVTINLLRNAMRDILAEAGKTTGRFLIDGFPRKMDQAHSFEEIVCPAKLVLFFDCPENVMEERLLERGKTSGRSDDNAESIRKRFKTFVETSMPVIDYYEKESKVVKIDATQSPDAVYAKTEELLSQRLGAGF</sequence>
<dbReference type="OrthoDB" id="442176at2759"/>
<dbReference type="GO" id="GO:0005737">
    <property type="term" value="C:cytoplasm"/>
    <property type="evidence" value="ECO:0007669"/>
    <property type="project" value="UniProtKB-SubCell"/>
</dbReference>
<feature type="non-terminal residue" evidence="12">
    <location>
        <position position="1"/>
    </location>
</feature>
<accession>A0A9N9Z5W2</accession>
<dbReference type="InterPro" id="IPR033690">
    <property type="entry name" value="Adenylat_kinase_CS"/>
</dbReference>
<dbReference type="InterPro" id="IPR000850">
    <property type="entry name" value="Adenylat/UMP-CMP_kin"/>
</dbReference>
<evidence type="ECO:0000256" key="9">
    <source>
        <dbReference type="ARBA" id="ARBA00023242"/>
    </source>
</evidence>
<dbReference type="InterPro" id="IPR027417">
    <property type="entry name" value="P-loop_NTPase"/>
</dbReference>
<dbReference type="NCBIfam" id="TIGR01359">
    <property type="entry name" value="UMP_CMP_kin_fam"/>
    <property type="match status" value="1"/>
</dbReference>
<keyword evidence="6 11" id="KW-0418">Kinase</keyword>
<comment type="caution">
    <text evidence="12">The sequence shown here is derived from an EMBL/GenBank/DDBJ whole genome shotgun (WGS) entry which is preliminary data.</text>
</comment>
<dbReference type="CDD" id="cd01428">
    <property type="entry name" value="ADK"/>
    <property type="match status" value="1"/>
</dbReference>
<protein>
    <recommendedName>
        <fullName evidence="2">adenylate kinase</fullName>
        <ecNumber evidence="2">2.7.4.3</ecNumber>
    </recommendedName>
</protein>
<dbReference type="GO" id="GO:0005524">
    <property type="term" value="F:ATP binding"/>
    <property type="evidence" value="ECO:0007669"/>
    <property type="project" value="UniProtKB-KW"/>
</dbReference>
<keyword evidence="13" id="KW-1185">Reference proteome</keyword>
<dbReference type="PROSITE" id="PS00113">
    <property type="entry name" value="ADENYLATE_KINASE"/>
    <property type="match status" value="1"/>
</dbReference>
<reference evidence="12" key="1">
    <citation type="submission" date="2021-10" db="EMBL/GenBank/DDBJ databases">
        <authorList>
            <person name="Piombo E."/>
        </authorList>
    </citation>
    <scope>NUCLEOTIDE SEQUENCE</scope>
</reference>
<evidence type="ECO:0000256" key="1">
    <source>
        <dbReference type="ARBA" id="ARBA00004496"/>
    </source>
</evidence>
<keyword evidence="5" id="KW-0547">Nucleotide-binding</keyword>
<evidence type="ECO:0000256" key="3">
    <source>
        <dbReference type="ARBA" id="ARBA00022490"/>
    </source>
</evidence>
<evidence type="ECO:0000256" key="7">
    <source>
        <dbReference type="ARBA" id="ARBA00022840"/>
    </source>
</evidence>
<evidence type="ECO:0000256" key="4">
    <source>
        <dbReference type="ARBA" id="ARBA00022679"/>
    </source>
</evidence>
<evidence type="ECO:0000256" key="10">
    <source>
        <dbReference type="ARBA" id="ARBA00048116"/>
    </source>
</evidence>
<keyword evidence="3" id="KW-0963">Cytoplasm</keyword>
<dbReference type="Gene3D" id="3.40.50.300">
    <property type="entry name" value="P-loop containing nucleotide triphosphate hydrolases"/>
    <property type="match status" value="1"/>
</dbReference>
<dbReference type="PRINTS" id="PR00094">
    <property type="entry name" value="ADENYLTKNASE"/>
</dbReference>
<dbReference type="HAMAP" id="MF_00235">
    <property type="entry name" value="Adenylate_kinase_Adk"/>
    <property type="match status" value="1"/>
</dbReference>
<keyword evidence="4 11" id="KW-0808">Transferase</keyword>
<dbReference type="InterPro" id="IPR006266">
    <property type="entry name" value="UMP_CMP_kinase"/>
</dbReference>
<dbReference type="Proteomes" id="UP000775872">
    <property type="component" value="Unassembled WGS sequence"/>
</dbReference>
<dbReference type="AlphaFoldDB" id="A0A9N9Z5W2"/>
<keyword evidence="9" id="KW-0539">Nucleus</keyword>
<organism evidence="12 13">
    <name type="scientific">Clonostachys solani</name>
    <dbReference type="NCBI Taxonomy" id="160281"/>
    <lineage>
        <taxon>Eukaryota</taxon>
        <taxon>Fungi</taxon>
        <taxon>Dikarya</taxon>
        <taxon>Ascomycota</taxon>
        <taxon>Pezizomycotina</taxon>
        <taxon>Sordariomycetes</taxon>
        <taxon>Hypocreomycetidae</taxon>
        <taxon>Hypocreales</taxon>
        <taxon>Bionectriaceae</taxon>
        <taxon>Clonostachys</taxon>
    </lineage>
</organism>
<evidence type="ECO:0000256" key="8">
    <source>
        <dbReference type="ARBA" id="ARBA00022975"/>
    </source>
</evidence>
<dbReference type="HAMAP" id="MF_03172">
    <property type="entry name" value="Adenylate_kinase_UMP_CMP_kin"/>
    <property type="match status" value="1"/>
</dbReference>
<dbReference type="SUPFAM" id="SSF52540">
    <property type="entry name" value="P-loop containing nucleoside triphosphate hydrolases"/>
    <property type="match status" value="1"/>
</dbReference>
<comment type="catalytic activity">
    <reaction evidence="10">
        <text>UMP + ATP = UDP + ADP</text>
        <dbReference type="Rhea" id="RHEA:24400"/>
        <dbReference type="ChEBI" id="CHEBI:30616"/>
        <dbReference type="ChEBI" id="CHEBI:57865"/>
        <dbReference type="ChEBI" id="CHEBI:58223"/>
        <dbReference type="ChEBI" id="CHEBI:456216"/>
        <dbReference type="EC" id="2.7.4.14"/>
    </reaction>
</comment>
<comment type="subcellular location">
    <subcellularLocation>
        <location evidence="1">Cytoplasm</location>
    </subcellularLocation>
</comment>
<evidence type="ECO:0000256" key="11">
    <source>
        <dbReference type="RuleBase" id="RU003330"/>
    </source>
</evidence>
<dbReference type="FunFam" id="3.40.50.300:FF:000315">
    <property type="entry name" value="Adenylate kinase 1"/>
    <property type="match status" value="1"/>
</dbReference>
<dbReference type="PANTHER" id="PTHR23359">
    <property type="entry name" value="NUCLEOTIDE KINASE"/>
    <property type="match status" value="1"/>
</dbReference>
<keyword evidence="8" id="KW-0665">Pyrimidine biosynthesis</keyword>
<evidence type="ECO:0000313" key="13">
    <source>
        <dbReference type="Proteomes" id="UP000775872"/>
    </source>
</evidence>
<proteinExistence type="inferred from homology"/>
<dbReference type="GO" id="GO:0006207">
    <property type="term" value="P:'de novo' pyrimidine nucleobase biosynthetic process"/>
    <property type="evidence" value="ECO:0007669"/>
    <property type="project" value="InterPro"/>
</dbReference>
<evidence type="ECO:0000256" key="6">
    <source>
        <dbReference type="ARBA" id="ARBA00022777"/>
    </source>
</evidence>
<comment type="similarity">
    <text evidence="11">Belongs to the adenylate kinase family.</text>
</comment>
<name>A0A9N9Z5W2_9HYPO</name>
<dbReference type="GO" id="GO:0004017">
    <property type="term" value="F:AMP kinase activity"/>
    <property type="evidence" value="ECO:0007669"/>
    <property type="project" value="UniProtKB-EC"/>
</dbReference>
<dbReference type="EMBL" id="CABFOC020000035">
    <property type="protein sequence ID" value="CAH0049469.1"/>
    <property type="molecule type" value="Genomic_DNA"/>
</dbReference>
<evidence type="ECO:0000313" key="12">
    <source>
        <dbReference type="EMBL" id="CAH0049469.1"/>
    </source>
</evidence>